<organism evidence="2 3">
    <name type="scientific">Gymnopilus junonius</name>
    <name type="common">Spectacular rustgill mushroom</name>
    <name type="synonym">Gymnopilus spectabilis subsp. junonius</name>
    <dbReference type="NCBI Taxonomy" id="109634"/>
    <lineage>
        <taxon>Eukaryota</taxon>
        <taxon>Fungi</taxon>
        <taxon>Dikarya</taxon>
        <taxon>Basidiomycota</taxon>
        <taxon>Agaricomycotina</taxon>
        <taxon>Agaricomycetes</taxon>
        <taxon>Agaricomycetidae</taxon>
        <taxon>Agaricales</taxon>
        <taxon>Agaricineae</taxon>
        <taxon>Hymenogastraceae</taxon>
        <taxon>Gymnopilus</taxon>
    </lineage>
</organism>
<feature type="region of interest" description="Disordered" evidence="1">
    <location>
        <begin position="123"/>
        <end position="160"/>
    </location>
</feature>
<gene>
    <name evidence="2" type="ORF">CPB84DRAFT_1752779</name>
</gene>
<evidence type="ECO:0000313" key="3">
    <source>
        <dbReference type="Proteomes" id="UP000724874"/>
    </source>
</evidence>
<feature type="compositionally biased region" description="Low complexity" evidence="1">
    <location>
        <begin position="124"/>
        <end position="138"/>
    </location>
</feature>
<feature type="region of interest" description="Disordered" evidence="1">
    <location>
        <begin position="45"/>
        <end position="107"/>
    </location>
</feature>
<dbReference type="AlphaFoldDB" id="A0A9P5NC74"/>
<name>A0A9P5NC74_GYMJU</name>
<feature type="compositionally biased region" description="Low complexity" evidence="1">
    <location>
        <begin position="58"/>
        <end position="73"/>
    </location>
</feature>
<reference evidence="2" key="1">
    <citation type="submission" date="2020-11" db="EMBL/GenBank/DDBJ databases">
        <authorList>
            <consortium name="DOE Joint Genome Institute"/>
            <person name="Ahrendt S."/>
            <person name="Riley R."/>
            <person name="Andreopoulos W."/>
            <person name="LaButti K."/>
            <person name="Pangilinan J."/>
            <person name="Ruiz-duenas F.J."/>
            <person name="Barrasa J.M."/>
            <person name="Sanchez-Garcia M."/>
            <person name="Camarero S."/>
            <person name="Miyauchi S."/>
            <person name="Serrano A."/>
            <person name="Linde D."/>
            <person name="Babiker R."/>
            <person name="Drula E."/>
            <person name="Ayuso-Fernandez I."/>
            <person name="Pacheco R."/>
            <person name="Padilla G."/>
            <person name="Ferreira P."/>
            <person name="Barriuso J."/>
            <person name="Kellner H."/>
            <person name="Castanera R."/>
            <person name="Alfaro M."/>
            <person name="Ramirez L."/>
            <person name="Pisabarro A.G."/>
            <person name="Kuo A."/>
            <person name="Tritt A."/>
            <person name="Lipzen A."/>
            <person name="He G."/>
            <person name="Yan M."/>
            <person name="Ng V."/>
            <person name="Cullen D."/>
            <person name="Martin F."/>
            <person name="Rosso M.-N."/>
            <person name="Henrissat B."/>
            <person name="Hibbett D."/>
            <person name="Martinez A.T."/>
            <person name="Grigoriev I.V."/>
        </authorList>
    </citation>
    <scope>NUCLEOTIDE SEQUENCE</scope>
    <source>
        <strain evidence="2">AH 44721</strain>
    </source>
</reference>
<keyword evidence="3" id="KW-1185">Reference proteome</keyword>
<feature type="region of interest" description="Disordered" evidence="1">
    <location>
        <begin position="1"/>
        <end position="29"/>
    </location>
</feature>
<feature type="region of interest" description="Disordered" evidence="1">
    <location>
        <begin position="221"/>
        <end position="240"/>
    </location>
</feature>
<evidence type="ECO:0000256" key="1">
    <source>
        <dbReference type="SAM" id="MobiDB-lite"/>
    </source>
</evidence>
<dbReference type="EMBL" id="JADNYJ010000202">
    <property type="protein sequence ID" value="KAF8875087.1"/>
    <property type="molecule type" value="Genomic_DNA"/>
</dbReference>
<proteinExistence type="predicted"/>
<accession>A0A9P5NC74</accession>
<protein>
    <submittedName>
        <fullName evidence="2">Uncharacterized protein</fullName>
    </submittedName>
</protein>
<dbReference type="OrthoDB" id="3215907at2759"/>
<evidence type="ECO:0000313" key="2">
    <source>
        <dbReference type="EMBL" id="KAF8875087.1"/>
    </source>
</evidence>
<feature type="region of interest" description="Disordered" evidence="1">
    <location>
        <begin position="410"/>
        <end position="455"/>
    </location>
</feature>
<comment type="caution">
    <text evidence="2">The sequence shown here is derived from an EMBL/GenBank/DDBJ whole genome shotgun (WGS) entry which is preliminary data.</text>
</comment>
<sequence>MSSTATASAMRVQQFPVPPLTKNTLDREERSRLLRSTRKLGAVLGTTPKVVEPEVLPSATASRGTNTGTSGTRSGRREGRIYHSRSSSLSSEATLAPEPEPGYVFVRGNGRSAPYQVQAVFDNASPSSSRSSSRSASPHPTSGPVTLNLKRKQGQDPSSLAPMTIMFPIPGSAGSKQTRSGPSVPIPNGEKDRAKAIAGPHPSQPLLLRLRAVPALANDSRINEDDLRSSSPPKPLSPVSSTFNMNVDIIPPSPSLPLPRECPVLPLATGRRGERWPNSPGRSARISLLSWCSAVLQSHQAQLQHGRAIKPIPTHITIIFPLYSPPSLTATFDPSRHSTSQQNSVLPLIQRHRFPTSFTRRGRPYSCPFSTTASVCAVIVREGEKKSHRPRSLTLGSSSALAAATAALLQKEPTRGTTSLDVRRPTQAAKLSRNDSTQPLPSPLPFELPKCKSGRQRIGRTRELNWNLEDVRSESGVESGI</sequence>
<dbReference type="Proteomes" id="UP000724874">
    <property type="component" value="Unassembled WGS sequence"/>
</dbReference>